<evidence type="ECO:0000259" key="1">
    <source>
        <dbReference type="Pfam" id="PF07727"/>
    </source>
</evidence>
<sequence>MDGRVYLSVMMTMRVRVFQQLICVQGGKTSSLILLSQKQSLSSCVMKMEMSIPAAKQAESLPSSDHAVISSDPVPDDVDVMPIDVDPVVEQIQEEVCRADFLDWKSKGRKEKKAIIFQRKKKRRAREEVRKAEALDRHFEVACMALKAEKARKLMKRENNAKGHIPATPEEITAGSHVESDKKELARWALCGIFDLSSQTQHPRPGVKPITLRWVCTWKLKEEEQVAKSRLVAKGFQDARDNGFLETFSGTASSSLSRAAFVWALSRGLQAAKADISTAFLQAPLDGKNGEVSLRLPSDLPVSVYPGLCPGVCVRILKAVYGLKDSPRVYTQYFKKRVKELGWEEIAESILVKRDKNKKPVGVLVMYVDDLFAFAPDVMKEMQAIRSLFEMDEPVRIDDGSLHAYIGMSVRMVESRMLLDQGSYLQEAASSVPPQSRKPLTERDLLLPSEEEVDPSLYTEQQSNVGALGWGVRTQPHLNFLFGHLSCSNTKPSPHTLRAMEKALWHARESSRPLELVSLDDDFVLLVWVDASYELHKKEGRLGYEMQLVPRSALSNLKGVGEENTLLWYSKKETRKLGSTTSAELLAMREGVKATFGITHFMSKLWGKKPEVLVVSDSQPLLHQLASKQCKSEPRMQGELEYVLECLAELGATVRWIETGFQRADRQTKFLRNA</sequence>
<dbReference type="Pfam" id="PF07727">
    <property type="entry name" value="RVT_2"/>
    <property type="match status" value="1"/>
</dbReference>
<protein>
    <recommendedName>
        <fullName evidence="1">Reverse transcriptase Ty1/copia-type domain-containing protein</fullName>
    </recommendedName>
</protein>
<dbReference type="InterPro" id="IPR013103">
    <property type="entry name" value="RVT_2"/>
</dbReference>
<feature type="domain" description="Reverse transcriptase Ty1/copia-type" evidence="1">
    <location>
        <begin position="206"/>
        <end position="426"/>
    </location>
</feature>
<name>A0A0K6S8I7_9ALVE</name>
<evidence type="ECO:0000313" key="2">
    <source>
        <dbReference type="EMBL" id="CUC09976.1"/>
    </source>
</evidence>
<dbReference type="EMBL" id="CDMZ01002174">
    <property type="protein sequence ID" value="CUC09976.1"/>
    <property type="molecule type" value="Genomic_DNA"/>
</dbReference>
<organism evidence="2">
    <name type="scientific">Chromera velia CCMP2878</name>
    <dbReference type="NCBI Taxonomy" id="1169474"/>
    <lineage>
        <taxon>Eukaryota</taxon>
        <taxon>Sar</taxon>
        <taxon>Alveolata</taxon>
        <taxon>Colpodellida</taxon>
        <taxon>Chromeraceae</taxon>
        <taxon>Chromera</taxon>
    </lineage>
</organism>
<accession>A0A0K6S8I7</accession>
<dbReference type="PhylomeDB" id="A0A0K6S8I7"/>
<proteinExistence type="predicted"/>
<dbReference type="AlphaFoldDB" id="A0A0K6S8I7"/>
<reference evidence="2" key="1">
    <citation type="submission" date="2014-11" db="EMBL/GenBank/DDBJ databases">
        <title>Molecular phylogeny of cliff fern family Woodsiaceae with morphological implications.</title>
        <authorList>
            <person name="Shao Y.-Z."/>
            <person name="Wei R."/>
            <person name="Zhang X.-C."/>
        </authorList>
    </citation>
    <scope>NUCLEOTIDE SEQUENCE</scope>
</reference>
<dbReference type="VEuPathDB" id="CryptoDB:Cvel_25807"/>
<gene>
    <name evidence="2" type="ORF">Cvel_25807.t1</name>
</gene>